<dbReference type="EMBL" id="QBKI01000001">
    <property type="protein sequence ID" value="PTX22738.1"/>
    <property type="molecule type" value="Genomic_DNA"/>
</dbReference>
<keyword evidence="1" id="KW-0812">Transmembrane</keyword>
<proteinExistence type="predicted"/>
<protein>
    <submittedName>
        <fullName evidence="2">Uncharacterized protein</fullName>
    </submittedName>
</protein>
<evidence type="ECO:0000313" key="2">
    <source>
        <dbReference type="EMBL" id="PTX22738.1"/>
    </source>
</evidence>
<organism evidence="2 3">
    <name type="scientific">Pontibacter mucosus</name>
    <dbReference type="NCBI Taxonomy" id="1649266"/>
    <lineage>
        <taxon>Bacteria</taxon>
        <taxon>Pseudomonadati</taxon>
        <taxon>Bacteroidota</taxon>
        <taxon>Cytophagia</taxon>
        <taxon>Cytophagales</taxon>
        <taxon>Hymenobacteraceae</taxon>
        <taxon>Pontibacter</taxon>
    </lineage>
</organism>
<comment type="caution">
    <text evidence="2">The sequence shown here is derived from an EMBL/GenBank/DDBJ whole genome shotgun (WGS) entry which is preliminary data.</text>
</comment>
<dbReference type="AlphaFoldDB" id="A0A2T5YTU4"/>
<accession>A0A2T5YTU4</accession>
<dbReference type="Proteomes" id="UP000244225">
    <property type="component" value="Unassembled WGS sequence"/>
</dbReference>
<keyword evidence="1" id="KW-1133">Transmembrane helix</keyword>
<keyword evidence="1" id="KW-0472">Membrane</keyword>
<name>A0A2T5YTU4_9BACT</name>
<gene>
    <name evidence="2" type="ORF">C8N40_101566</name>
</gene>
<evidence type="ECO:0000256" key="1">
    <source>
        <dbReference type="SAM" id="Phobius"/>
    </source>
</evidence>
<feature type="transmembrane region" description="Helical" evidence="1">
    <location>
        <begin position="39"/>
        <end position="59"/>
    </location>
</feature>
<sequence length="71" mass="7992">MHSKRTTFISLLITYVLVKVVHNLAGFEYAIFSEGILNLKFLVDMASWAIVYAAVYFLLRKLLPQRGATAG</sequence>
<reference evidence="2 3" key="1">
    <citation type="submission" date="2018-04" db="EMBL/GenBank/DDBJ databases">
        <title>Genomic Encyclopedia of Archaeal and Bacterial Type Strains, Phase II (KMG-II): from individual species to whole genera.</title>
        <authorList>
            <person name="Goeker M."/>
        </authorList>
    </citation>
    <scope>NUCLEOTIDE SEQUENCE [LARGE SCALE GENOMIC DNA]</scope>
    <source>
        <strain evidence="2 3">DSM 100162</strain>
    </source>
</reference>
<evidence type="ECO:0000313" key="3">
    <source>
        <dbReference type="Proteomes" id="UP000244225"/>
    </source>
</evidence>
<keyword evidence="3" id="KW-1185">Reference proteome</keyword>